<dbReference type="SUPFAM" id="SSF49785">
    <property type="entry name" value="Galactose-binding domain-like"/>
    <property type="match status" value="2"/>
</dbReference>
<organism evidence="10 11">
    <name type="scientific">Pontiella desulfatans</name>
    <dbReference type="NCBI Taxonomy" id="2750659"/>
    <lineage>
        <taxon>Bacteria</taxon>
        <taxon>Pseudomonadati</taxon>
        <taxon>Kiritimatiellota</taxon>
        <taxon>Kiritimatiellia</taxon>
        <taxon>Kiritimatiellales</taxon>
        <taxon>Pontiellaceae</taxon>
        <taxon>Pontiella</taxon>
    </lineage>
</organism>
<feature type="signal peptide" evidence="8">
    <location>
        <begin position="1"/>
        <end position="20"/>
    </location>
</feature>
<evidence type="ECO:0000256" key="7">
    <source>
        <dbReference type="RuleBase" id="RU361154"/>
    </source>
</evidence>
<dbReference type="Gene3D" id="2.60.40.10">
    <property type="entry name" value="Immunoglobulins"/>
    <property type="match status" value="2"/>
</dbReference>
<feature type="chain" id="PRO_5025586548" description="Beta-galactosidase" evidence="8">
    <location>
        <begin position="21"/>
        <end position="1199"/>
    </location>
</feature>
<dbReference type="Pfam" id="PF16353">
    <property type="entry name" value="LacZ_4"/>
    <property type="match status" value="1"/>
</dbReference>
<evidence type="ECO:0000256" key="4">
    <source>
        <dbReference type="ARBA" id="ARBA00022801"/>
    </source>
</evidence>
<evidence type="ECO:0000256" key="8">
    <source>
        <dbReference type="SAM" id="SignalP"/>
    </source>
</evidence>
<dbReference type="AlphaFoldDB" id="A0A6C2TXF2"/>
<dbReference type="Gene3D" id="3.20.20.80">
    <property type="entry name" value="Glycosidases"/>
    <property type="match status" value="1"/>
</dbReference>
<dbReference type="PROSITE" id="PS50022">
    <property type="entry name" value="FA58C_3"/>
    <property type="match status" value="1"/>
</dbReference>
<comment type="catalytic activity">
    <reaction evidence="1 7">
        <text>Hydrolysis of terminal non-reducing beta-D-galactose residues in beta-D-galactosides.</text>
        <dbReference type="EC" id="3.2.1.23"/>
    </reaction>
</comment>
<reference evidence="10 11" key="1">
    <citation type="submission" date="2019-04" db="EMBL/GenBank/DDBJ databases">
        <authorList>
            <person name="Van Vliet M D."/>
        </authorList>
    </citation>
    <scope>NUCLEOTIDE SEQUENCE [LARGE SCALE GENOMIC DNA]</scope>
    <source>
        <strain evidence="10 11">F1</strain>
    </source>
</reference>
<name>A0A6C2TXF2_PONDE</name>
<dbReference type="InterPro" id="IPR006104">
    <property type="entry name" value="Glyco_hydro_2_N"/>
</dbReference>
<dbReference type="PANTHER" id="PTHR46323">
    <property type="entry name" value="BETA-GALACTOSIDASE"/>
    <property type="match status" value="1"/>
</dbReference>
<dbReference type="Gene3D" id="2.70.98.10">
    <property type="match status" value="1"/>
</dbReference>
<keyword evidence="5 7" id="KW-0326">Glycosidase</keyword>
<gene>
    <name evidence="10" type="primary">ebgA_1</name>
    <name evidence="10" type="ORF">PDESU_00930</name>
</gene>
<dbReference type="InterPro" id="IPR032312">
    <property type="entry name" value="LacZ_4"/>
</dbReference>
<dbReference type="Pfam" id="PF00703">
    <property type="entry name" value="Glyco_hydro_2"/>
    <property type="match status" value="1"/>
</dbReference>
<dbReference type="InterPro" id="IPR008979">
    <property type="entry name" value="Galactose-bd-like_sf"/>
</dbReference>
<dbReference type="PANTHER" id="PTHR46323:SF2">
    <property type="entry name" value="BETA-GALACTOSIDASE"/>
    <property type="match status" value="1"/>
</dbReference>
<dbReference type="SUPFAM" id="SSF51445">
    <property type="entry name" value="(Trans)glycosidases"/>
    <property type="match status" value="1"/>
</dbReference>
<dbReference type="GO" id="GO:0004565">
    <property type="term" value="F:beta-galactosidase activity"/>
    <property type="evidence" value="ECO:0007669"/>
    <property type="project" value="UniProtKB-EC"/>
</dbReference>
<evidence type="ECO:0000256" key="2">
    <source>
        <dbReference type="ARBA" id="ARBA00007401"/>
    </source>
</evidence>
<dbReference type="PRINTS" id="PR00132">
    <property type="entry name" value="GLHYDRLASE2"/>
</dbReference>
<dbReference type="Pfam" id="PF02837">
    <property type="entry name" value="Glyco_hydro_2_N"/>
    <property type="match status" value="1"/>
</dbReference>
<dbReference type="InterPro" id="IPR023230">
    <property type="entry name" value="Glyco_hydro_2_CS"/>
</dbReference>
<evidence type="ECO:0000259" key="9">
    <source>
        <dbReference type="PROSITE" id="PS50022"/>
    </source>
</evidence>
<evidence type="ECO:0000256" key="5">
    <source>
        <dbReference type="ARBA" id="ARBA00023295"/>
    </source>
</evidence>
<dbReference type="Pfam" id="PF02836">
    <property type="entry name" value="Glyco_hydro_2_C"/>
    <property type="match status" value="1"/>
</dbReference>
<evidence type="ECO:0000256" key="6">
    <source>
        <dbReference type="ARBA" id="ARBA00032230"/>
    </source>
</evidence>
<dbReference type="InterPro" id="IPR017853">
    <property type="entry name" value="GH"/>
</dbReference>
<dbReference type="Pfam" id="PF00754">
    <property type="entry name" value="F5_F8_type_C"/>
    <property type="match status" value="1"/>
</dbReference>
<dbReference type="Pfam" id="PF02929">
    <property type="entry name" value="Bgal_small_N"/>
    <property type="match status" value="1"/>
</dbReference>
<dbReference type="EMBL" id="CAAHFG010000001">
    <property type="protein sequence ID" value="VGO12378.1"/>
    <property type="molecule type" value="Genomic_DNA"/>
</dbReference>
<dbReference type="InterPro" id="IPR050347">
    <property type="entry name" value="Bact_Beta-galactosidase"/>
</dbReference>
<sequence length="1199" mass="132983">MKKEGLAAIGGLVLASPLAAAPNWDNIEVIQENCEPPHATMMVYPDAAAALAGVREDSSWFRLLNGQWKFQWSENPENRPEAFFETEFDDSRWGEIKVPSNWQIQGHGVPVYKDDGLVFPLDLPNAPHEANPVGSYRTEFKISKDWSSRKVYLHFDGVDAAFFVWVNGRKVGYSQGSRTPAEFDITDYIQPGKNQLAVEVYRFCDGSYLEDQDMWRLSGIFRDVYLWSTAAPHIRDFTVVTDLDEQYKDAILKVDAEVLNPVGSVEVVLLDPSGGEAGRARSPSAPSVALEIPVAAPAKWSAENPALYTALITLRDSAGKTIEVIPQAVGFREVEIRGESFLVNGKQILLKGVNRHEHDPDTGHVVTRETMMRDIALFKQHNINAVRTSHYPDDPLWYALCDQYGIYVMDEANLETHFAGNDPGNVVANTPAWQEQMLDRQRRMVMRDKNHPSIITWSMGNEAGDGPNFKPCLDWIHATDPTRPVHYEGSSRSGGVHSDWGSNMYAAETVDGRLGQPYLLCEYTHSMGNSTGNLKEYWDTIHASPRHHGGYIWDWMDQGLRIPVPEGKTDPFGRVTAMAYGSFWAKYRDAAYDKKFGNWIGQFCMNGLVGADWEPHPGLKALKHVYRNIHAAPVDLAAGKVRIKNGFDFVNLDDIAEGRWSVVSDAGKATGGIFQSLDIPPGAEKEFAVDLSSIIPEPGKEYFLNLEFVTKADAFYAKAGHVLAEEQFKLLMHEPAALQNPAALPALKWKEKKDLVSVRGKGFSVKFNKVSGRMDSFVFQGVELVEEGLRPDFWRARTDNDMGASRRDYISTTWKTAGEEAITSGCDVRLLASGAVKVSFESELPDGLGMFDTDYTVYGNGEIAVSAAYSKGGRSGQILYRYGMRMAMPGGFENISWHGRGSHATYSDRCFAPVGVYHGTIDGQWIDYSNPQENGNKTDVRWAALRNADGVGLLVKGAQPLSINAGHFRAAEMEDAAYAFDLQRRDEAILNIDLAQQGVGGNNSWGATPLHEYLLPAEDFSYRFHLLPVKAQEKELPALGRSLTGVERSFEVSLPKFEGPLIGQAKVAECTTAQGWTATADSEETANGNVVANAFDGDPETRWCAADHQNGHWLQVDFGEEKPIGTLKIVWENASDYKYRVAVSNDGNTWKTAADFSKGGDELQTKLAPVNSSARFVRIIVDVPPLGRWACIREIEVID</sequence>
<evidence type="ECO:0000256" key="3">
    <source>
        <dbReference type="ARBA" id="ARBA00012756"/>
    </source>
</evidence>
<dbReference type="SUPFAM" id="SSF74650">
    <property type="entry name" value="Galactose mutarotase-like"/>
    <property type="match status" value="1"/>
</dbReference>
<feature type="domain" description="F5/8 type C" evidence="9">
    <location>
        <begin position="1057"/>
        <end position="1199"/>
    </location>
</feature>
<keyword evidence="8" id="KW-0732">Signal</keyword>
<dbReference type="GO" id="GO:0005990">
    <property type="term" value="P:lactose catabolic process"/>
    <property type="evidence" value="ECO:0007669"/>
    <property type="project" value="TreeGrafter"/>
</dbReference>
<dbReference type="InterPro" id="IPR006103">
    <property type="entry name" value="Glyco_hydro_2_cat"/>
</dbReference>
<dbReference type="SMART" id="SM01038">
    <property type="entry name" value="Bgal_small_N"/>
    <property type="match status" value="1"/>
</dbReference>
<dbReference type="SUPFAM" id="SSF49303">
    <property type="entry name" value="beta-Galactosidase/glucuronidase domain"/>
    <property type="match status" value="2"/>
</dbReference>
<dbReference type="RefSeq" id="WP_168441968.1">
    <property type="nucleotide sequence ID" value="NZ_CAAHFG010000001.1"/>
</dbReference>
<dbReference type="InterPro" id="IPR011013">
    <property type="entry name" value="Gal_mutarotase_sf_dom"/>
</dbReference>
<dbReference type="GO" id="GO:0009341">
    <property type="term" value="C:beta-galactosidase complex"/>
    <property type="evidence" value="ECO:0007669"/>
    <property type="project" value="InterPro"/>
</dbReference>
<dbReference type="Gene3D" id="2.60.120.260">
    <property type="entry name" value="Galactose-binding domain-like"/>
    <property type="match status" value="2"/>
</dbReference>
<keyword evidence="4 7" id="KW-0378">Hydrolase</keyword>
<dbReference type="InterPro" id="IPR006101">
    <property type="entry name" value="Glyco_hydro_2"/>
</dbReference>
<dbReference type="InterPro" id="IPR004199">
    <property type="entry name" value="B-gal_small/dom_5"/>
</dbReference>
<dbReference type="InterPro" id="IPR000421">
    <property type="entry name" value="FA58C"/>
</dbReference>
<dbReference type="GO" id="GO:0030246">
    <property type="term" value="F:carbohydrate binding"/>
    <property type="evidence" value="ECO:0007669"/>
    <property type="project" value="InterPro"/>
</dbReference>
<proteinExistence type="inferred from homology"/>
<dbReference type="Proteomes" id="UP000366872">
    <property type="component" value="Unassembled WGS sequence"/>
</dbReference>
<protein>
    <recommendedName>
        <fullName evidence="3 7">Beta-galactosidase</fullName>
        <ecNumber evidence="3 7">3.2.1.23</ecNumber>
    </recommendedName>
    <alternativeName>
        <fullName evidence="6 7">Lactase</fullName>
    </alternativeName>
</protein>
<evidence type="ECO:0000313" key="10">
    <source>
        <dbReference type="EMBL" id="VGO12378.1"/>
    </source>
</evidence>
<keyword evidence="11" id="KW-1185">Reference proteome</keyword>
<evidence type="ECO:0000256" key="1">
    <source>
        <dbReference type="ARBA" id="ARBA00001412"/>
    </source>
</evidence>
<dbReference type="InterPro" id="IPR006102">
    <property type="entry name" value="Ig-like_GH2"/>
</dbReference>
<dbReference type="EC" id="3.2.1.23" evidence="3 7"/>
<dbReference type="InterPro" id="IPR013783">
    <property type="entry name" value="Ig-like_fold"/>
</dbReference>
<dbReference type="InterPro" id="IPR036156">
    <property type="entry name" value="Beta-gal/glucu_dom_sf"/>
</dbReference>
<accession>A0A6C2TXF2</accession>
<dbReference type="InterPro" id="IPR014718">
    <property type="entry name" value="GH-type_carb-bd"/>
</dbReference>
<evidence type="ECO:0000313" key="11">
    <source>
        <dbReference type="Proteomes" id="UP000366872"/>
    </source>
</evidence>
<comment type="similarity">
    <text evidence="2 7">Belongs to the glycosyl hydrolase 2 family.</text>
</comment>
<dbReference type="PROSITE" id="PS00719">
    <property type="entry name" value="GLYCOSYL_HYDROL_F2_1"/>
    <property type="match status" value="1"/>
</dbReference>